<reference evidence="1 2" key="1">
    <citation type="submission" date="2019-02" db="EMBL/GenBank/DDBJ databases">
        <title>Deep-cultivation of Planctomycetes and their phenomic and genomic characterization uncovers novel biology.</title>
        <authorList>
            <person name="Wiegand S."/>
            <person name="Jogler M."/>
            <person name="Boedeker C."/>
            <person name="Pinto D."/>
            <person name="Vollmers J."/>
            <person name="Rivas-Marin E."/>
            <person name="Kohn T."/>
            <person name="Peeters S.H."/>
            <person name="Heuer A."/>
            <person name="Rast P."/>
            <person name="Oberbeckmann S."/>
            <person name="Bunk B."/>
            <person name="Jeske O."/>
            <person name="Meyerdierks A."/>
            <person name="Storesund J.E."/>
            <person name="Kallscheuer N."/>
            <person name="Luecker S."/>
            <person name="Lage O.M."/>
            <person name="Pohl T."/>
            <person name="Merkel B.J."/>
            <person name="Hornburger P."/>
            <person name="Mueller R.-W."/>
            <person name="Bruemmer F."/>
            <person name="Labrenz M."/>
            <person name="Spormann A.M."/>
            <person name="Op den Camp H."/>
            <person name="Overmann J."/>
            <person name="Amann R."/>
            <person name="Jetten M.S.M."/>
            <person name="Mascher T."/>
            <person name="Medema M.H."/>
            <person name="Devos D.P."/>
            <person name="Kaster A.-K."/>
            <person name="Ovreas L."/>
            <person name="Rohde M."/>
            <person name="Galperin M.Y."/>
            <person name="Jogler C."/>
        </authorList>
    </citation>
    <scope>NUCLEOTIDE SEQUENCE [LARGE SCALE GENOMIC DNA]</scope>
    <source>
        <strain evidence="1 2">FF011L</strain>
    </source>
</reference>
<keyword evidence="2" id="KW-1185">Reference proteome</keyword>
<dbReference type="KEGG" id="rml:FF011L_35310"/>
<organism evidence="1 2">
    <name type="scientific">Roseimaritima multifibrata</name>
    <dbReference type="NCBI Taxonomy" id="1930274"/>
    <lineage>
        <taxon>Bacteria</taxon>
        <taxon>Pseudomonadati</taxon>
        <taxon>Planctomycetota</taxon>
        <taxon>Planctomycetia</taxon>
        <taxon>Pirellulales</taxon>
        <taxon>Pirellulaceae</taxon>
        <taxon>Roseimaritima</taxon>
    </lineage>
</organism>
<protein>
    <submittedName>
        <fullName evidence="1">Uncharacterized protein</fullName>
    </submittedName>
</protein>
<sequence>MTYVNAGRREISPSLSGKVLFGVRRWKQQQLTAAGPVADAMDDRVKELENQLRRVVSSGSATS</sequence>
<gene>
    <name evidence="1" type="ORF">FF011L_35310</name>
</gene>
<evidence type="ECO:0000313" key="1">
    <source>
        <dbReference type="EMBL" id="QDS94750.1"/>
    </source>
</evidence>
<proteinExistence type="predicted"/>
<name>A0A517MIR4_9BACT</name>
<dbReference type="RefSeq" id="WP_218933249.1">
    <property type="nucleotide sequence ID" value="NZ_CP036262.1"/>
</dbReference>
<dbReference type="AlphaFoldDB" id="A0A517MIR4"/>
<accession>A0A517MIR4</accession>
<dbReference type="Proteomes" id="UP000320672">
    <property type="component" value="Chromosome"/>
</dbReference>
<evidence type="ECO:0000313" key="2">
    <source>
        <dbReference type="Proteomes" id="UP000320672"/>
    </source>
</evidence>
<dbReference type="EMBL" id="CP036262">
    <property type="protein sequence ID" value="QDS94750.1"/>
    <property type="molecule type" value="Genomic_DNA"/>
</dbReference>